<comment type="cofactor">
    <cofactor evidence="1 8">
        <name>pyridoxal 5'-phosphate</name>
        <dbReference type="ChEBI" id="CHEBI:597326"/>
    </cofactor>
</comment>
<comment type="catalytic activity">
    <reaction evidence="6">
        <text>L,L-cystathionine + H2O = L-homocysteine + pyruvate + NH4(+)</text>
        <dbReference type="Rhea" id="RHEA:13965"/>
        <dbReference type="ChEBI" id="CHEBI:15361"/>
        <dbReference type="ChEBI" id="CHEBI:15377"/>
        <dbReference type="ChEBI" id="CHEBI:28938"/>
        <dbReference type="ChEBI" id="CHEBI:58161"/>
        <dbReference type="ChEBI" id="CHEBI:58199"/>
    </reaction>
</comment>
<evidence type="ECO:0000256" key="1">
    <source>
        <dbReference type="ARBA" id="ARBA00001933"/>
    </source>
</evidence>
<evidence type="ECO:0000256" key="5">
    <source>
        <dbReference type="ARBA" id="ARBA00046315"/>
    </source>
</evidence>
<evidence type="ECO:0000256" key="7">
    <source>
        <dbReference type="ARBA" id="ARBA00047625"/>
    </source>
</evidence>
<dbReference type="Pfam" id="PF01053">
    <property type="entry name" value="Cys_Met_Meta_PP"/>
    <property type="match status" value="1"/>
</dbReference>
<accession>A0ABV7VGQ8</accession>
<reference evidence="10" key="1">
    <citation type="journal article" date="2019" name="Int. J. Syst. Evol. Microbiol.">
        <title>The Global Catalogue of Microorganisms (GCM) 10K type strain sequencing project: providing services to taxonomists for standard genome sequencing and annotation.</title>
        <authorList>
            <consortium name="The Broad Institute Genomics Platform"/>
            <consortium name="The Broad Institute Genome Sequencing Center for Infectious Disease"/>
            <person name="Wu L."/>
            <person name="Ma J."/>
        </authorList>
    </citation>
    <scope>NUCLEOTIDE SEQUENCE [LARGE SCALE GENOMIC DNA]</scope>
    <source>
        <strain evidence="10">KCTC 42182</strain>
    </source>
</reference>
<sequence>MKDETKLATLGRDPDGHHGAVNIPVYRASTILQPDLKTLKQVQAARLRDEQVTSYGRIGTPLTYAFENMLAELEGGYRAMSYPSGAAACSGAILAVVKSGDHILVTDSAYGPTRHFCDTLLKKMGVETTYFAPTIGAGIRDLLRPNTTLVFLESPGSLTFEVQDVPMICEIAHKHGAKVALDNTWGTPLYFKSFSHGVDISVHAATKYIVGHSDAMLGVAIATREMWAELRDSTRALGTAAGPDEVYLGLRGLRTMAVRLPRHMESAITIADWLRGRPEVTAVRHPALPQDPGHAIWKRDFLGACGLFAFELDRKYGEEAVAAFVDHLDLFGIGYSWGGFESLVTVAMPHQMRTAEPWRDHGPLLRLHIGLEATDDLMADLKAGFERLNQTQG</sequence>
<dbReference type="InterPro" id="IPR000277">
    <property type="entry name" value="Cys/Met-Metab_PyrdxlP-dep_enz"/>
</dbReference>
<dbReference type="InterPro" id="IPR015424">
    <property type="entry name" value="PyrdxlP-dep_Trfase"/>
</dbReference>
<dbReference type="PANTHER" id="PTHR43500:SF1">
    <property type="entry name" value="CYSTATHIONINE BETA-LYASE-RELATED"/>
    <property type="match status" value="1"/>
</dbReference>
<protein>
    <submittedName>
        <fullName evidence="9">Cystathionine beta-lyase</fullName>
        <ecNumber evidence="9">4.4.1.13</ecNumber>
    </submittedName>
</protein>
<keyword evidence="3 8" id="KW-0663">Pyridoxal phosphate</keyword>
<evidence type="ECO:0000313" key="10">
    <source>
        <dbReference type="Proteomes" id="UP001595711"/>
    </source>
</evidence>
<evidence type="ECO:0000256" key="6">
    <source>
        <dbReference type="ARBA" id="ARBA00047517"/>
    </source>
</evidence>
<organism evidence="9 10">
    <name type="scientific">Ferrovibrio xuzhouensis</name>
    <dbReference type="NCBI Taxonomy" id="1576914"/>
    <lineage>
        <taxon>Bacteria</taxon>
        <taxon>Pseudomonadati</taxon>
        <taxon>Pseudomonadota</taxon>
        <taxon>Alphaproteobacteria</taxon>
        <taxon>Rhodospirillales</taxon>
        <taxon>Rhodospirillaceae</taxon>
        <taxon>Ferrovibrio</taxon>
    </lineage>
</organism>
<dbReference type="SUPFAM" id="SSF53383">
    <property type="entry name" value="PLP-dependent transferases"/>
    <property type="match status" value="1"/>
</dbReference>
<evidence type="ECO:0000313" key="9">
    <source>
        <dbReference type="EMBL" id="MFC3676709.1"/>
    </source>
</evidence>
<evidence type="ECO:0000256" key="3">
    <source>
        <dbReference type="ARBA" id="ARBA00022898"/>
    </source>
</evidence>
<keyword evidence="4 9" id="KW-0456">Lyase</keyword>
<dbReference type="Proteomes" id="UP001595711">
    <property type="component" value="Unassembled WGS sequence"/>
</dbReference>
<dbReference type="InterPro" id="IPR006233">
    <property type="entry name" value="Cys_b_lyase_bac"/>
</dbReference>
<dbReference type="PROSITE" id="PS00868">
    <property type="entry name" value="CYS_MET_METAB_PP"/>
    <property type="match status" value="1"/>
</dbReference>
<dbReference type="Gene3D" id="3.90.1150.10">
    <property type="entry name" value="Aspartate Aminotransferase, domain 1"/>
    <property type="match status" value="1"/>
</dbReference>
<dbReference type="PIRSF" id="PIRSF001434">
    <property type="entry name" value="CGS"/>
    <property type="match status" value="1"/>
</dbReference>
<comment type="pathway">
    <text evidence="5">Amino-acid biosynthesis; L-methionine biosynthesis via de novo pathway; L-homocysteine from L-cystathionine: step 1/1.</text>
</comment>
<dbReference type="EMBL" id="JBHRYJ010000003">
    <property type="protein sequence ID" value="MFC3676709.1"/>
    <property type="molecule type" value="Genomic_DNA"/>
</dbReference>
<proteinExistence type="inferred from homology"/>
<gene>
    <name evidence="9" type="primary">metC</name>
    <name evidence="9" type="ORF">ACFOOQ_14220</name>
</gene>
<dbReference type="EC" id="4.4.1.13" evidence="9"/>
<dbReference type="PANTHER" id="PTHR43500">
    <property type="entry name" value="CYSTATHIONINE BETA-LYASE-RELATED"/>
    <property type="match status" value="1"/>
</dbReference>
<comment type="similarity">
    <text evidence="2 8">Belongs to the trans-sulfuration enzymes family.</text>
</comment>
<evidence type="ECO:0000256" key="2">
    <source>
        <dbReference type="ARBA" id="ARBA00009077"/>
    </source>
</evidence>
<comment type="catalytic activity">
    <reaction evidence="7">
        <text>an S-substituted L-cysteine + H2O = a thiol + pyruvate + NH4(+)</text>
        <dbReference type="Rhea" id="RHEA:18121"/>
        <dbReference type="ChEBI" id="CHEBI:15361"/>
        <dbReference type="ChEBI" id="CHEBI:15377"/>
        <dbReference type="ChEBI" id="CHEBI:28938"/>
        <dbReference type="ChEBI" id="CHEBI:29256"/>
        <dbReference type="ChEBI" id="CHEBI:58717"/>
        <dbReference type="EC" id="4.4.1.13"/>
    </reaction>
</comment>
<dbReference type="InterPro" id="IPR054542">
    <property type="entry name" value="Cys_met_metab_PP"/>
</dbReference>
<dbReference type="RefSeq" id="WP_379727807.1">
    <property type="nucleotide sequence ID" value="NZ_JBHRYJ010000003.1"/>
</dbReference>
<dbReference type="Gene3D" id="3.40.640.10">
    <property type="entry name" value="Type I PLP-dependent aspartate aminotransferase-like (Major domain)"/>
    <property type="match status" value="1"/>
</dbReference>
<dbReference type="InterPro" id="IPR015422">
    <property type="entry name" value="PyrdxlP-dep_Trfase_small"/>
</dbReference>
<dbReference type="NCBIfam" id="TIGR01324">
    <property type="entry name" value="cysta_beta_ly_B"/>
    <property type="match status" value="1"/>
</dbReference>
<dbReference type="InterPro" id="IPR015421">
    <property type="entry name" value="PyrdxlP-dep_Trfase_major"/>
</dbReference>
<evidence type="ECO:0000256" key="8">
    <source>
        <dbReference type="RuleBase" id="RU362118"/>
    </source>
</evidence>
<evidence type="ECO:0000256" key="4">
    <source>
        <dbReference type="ARBA" id="ARBA00023239"/>
    </source>
</evidence>
<keyword evidence="10" id="KW-1185">Reference proteome</keyword>
<name>A0ABV7VGQ8_9PROT</name>
<dbReference type="GO" id="GO:0047804">
    <property type="term" value="F:cysteine-S-conjugate beta-lyase activity"/>
    <property type="evidence" value="ECO:0007669"/>
    <property type="project" value="UniProtKB-EC"/>
</dbReference>
<comment type="caution">
    <text evidence="9">The sequence shown here is derived from an EMBL/GenBank/DDBJ whole genome shotgun (WGS) entry which is preliminary data.</text>
</comment>